<name>A0ABV8JE25_9BACL</name>
<evidence type="ECO:0000256" key="3">
    <source>
        <dbReference type="SAM" id="Coils"/>
    </source>
</evidence>
<dbReference type="SUPFAM" id="SSF82607">
    <property type="entry name" value="YbaB-like"/>
    <property type="match status" value="1"/>
</dbReference>
<keyword evidence="3" id="KW-0175">Coiled coil</keyword>
<dbReference type="EMBL" id="JBHSAP010000015">
    <property type="protein sequence ID" value="MFC4077196.1"/>
    <property type="molecule type" value="Genomic_DNA"/>
</dbReference>
<sequence length="111" mass="12129">MNFQEGVKMKNMNQMMKQMKKMQAQMAKAQEELGDKEVEAAAGGGMVKVRMNGHKQVLAVEIAPEAVDPEDVDMLQDLVTAAMNEAMKQVDDLVAKDLGKMTGGMNIPGLF</sequence>
<comment type="subunit">
    <text evidence="2">Homodimer.</text>
</comment>
<comment type="function">
    <text evidence="2">Binds to DNA and alters its conformation. May be involved in regulation of gene expression, nucleoid organization and DNA protection.</text>
</comment>
<feature type="coiled-coil region" evidence="3">
    <location>
        <begin position="12"/>
        <end position="39"/>
    </location>
</feature>
<accession>A0ABV8JE25</accession>
<keyword evidence="5" id="KW-1185">Reference proteome</keyword>
<comment type="similarity">
    <text evidence="2">Belongs to the YbaB/EbfC family.</text>
</comment>
<dbReference type="InterPro" id="IPR036894">
    <property type="entry name" value="YbaB-like_sf"/>
</dbReference>
<reference evidence="5" key="1">
    <citation type="journal article" date="2019" name="Int. J. Syst. Evol. Microbiol.">
        <title>The Global Catalogue of Microorganisms (GCM) 10K type strain sequencing project: providing services to taxonomists for standard genome sequencing and annotation.</title>
        <authorList>
            <consortium name="The Broad Institute Genomics Platform"/>
            <consortium name="The Broad Institute Genome Sequencing Center for Infectious Disease"/>
            <person name="Wu L."/>
            <person name="Ma J."/>
        </authorList>
    </citation>
    <scope>NUCLEOTIDE SEQUENCE [LARGE SCALE GENOMIC DNA]</scope>
    <source>
        <strain evidence="5">IBRC-M 10813</strain>
    </source>
</reference>
<dbReference type="Proteomes" id="UP001595843">
    <property type="component" value="Unassembled WGS sequence"/>
</dbReference>
<dbReference type="PIRSF" id="PIRSF004555">
    <property type="entry name" value="UCP004555"/>
    <property type="match status" value="1"/>
</dbReference>
<dbReference type="RefSeq" id="WP_380704887.1">
    <property type="nucleotide sequence ID" value="NZ_JBHSAP010000015.1"/>
</dbReference>
<keyword evidence="1 2" id="KW-0238">DNA-binding</keyword>
<keyword evidence="2" id="KW-0963">Cytoplasm</keyword>
<evidence type="ECO:0000256" key="1">
    <source>
        <dbReference type="ARBA" id="ARBA00023125"/>
    </source>
</evidence>
<gene>
    <name evidence="4" type="ORF">ACFOUO_10330</name>
</gene>
<dbReference type="HAMAP" id="MF_00274">
    <property type="entry name" value="DNA_YbaB_EbfC"/>
    <property type="match status" value="1"/>
</dbReference>
<evidence type="ECO:0000256" key="2">
    <source>
        <dbReference type="HAMAP-Rule" id="MF_00274"/>
    </source>
</evidence>
<dbReference type="PANTHER" id="PTHR33449">
    <property type="entry name" value="NUCLEOID-ASSOCIATED PROTEIN YBAB"/>
    <property type="match status" value="1"/>
</dbReference>
<comment type="subcellular location">
    <subcellularLocation>
        <location evidence="2">Cytoplasm</location>
        <location evidence="2">Nucleoid</location>
    </subcellularLocation>
</comment>
<organism evidence="4 5">
    <name type="scientific">Salinithrix halophila</name>
    <dbReference type="NCBI Taxonomy" id="1485204"/>
    <lineage>
        <taxon>Bacteria</taxon>
        <taxon>Bacillati</taxon>
        <taxon>Bacillota</taxon>
        <taxon>Bacilli</taxon>
        <taxon>Bacillales</taxon>
        <taxon>Thermoactinomycetaceae</taxon>
        <taxon>Salinithrix</taxon>
    </lineage>
</organism>
<dbReference type="Gene3D" id="3.30.1310.10">
    <property type="entry name" value="Nucleoid-associated protein YbaB-like domain"/>
    <property type="match status" value="1"/>
</dbReference>
<comment type="caution">
    <text evidence="4">The sequence shown here is derived from an EMBL/GenBank/DDBJ whole genome shotgun (WGS) entry which is preliminary data.</text>
</comment>
<dbReference type="Pfam" id="PF02575">
    <property type="entry name" value="YbaB_DNA_bd"/>
    <property type="match status" value="1"/>
</dbReference>
<dbReference type="InterPro" id="IPR004401">
    <property type="entry name" value="YbaB/EbfC"/>
</dbReference>
<dbReference type="PANTHER" id="PTHR33449:SF1">
    <property type="entry name" value="NUCLEOID-ASSOCIATED PROTEIN YBAB"/>
    <property type="match status" value="1"/>
</dbReference>
<proteinExistence type="inferred from homology"/>
<protein>
    <recommendedName>
        <fullName evidence="2">Nucleoid-associated protein ACFOUO_10330</fullName>
    </recommendedName>
</protein>
<dbReference type="NCBIfam" id="TIGR00103">
    <property type="entry name" value="DNA_YbaB_EbfC"/>
    <property type="match status" value="1"/>
</dbReference>
<evidence type="ECO:0000313" key="5">
    <source>
        <dbReference type="Proteomes" id="UP001595843"/>
    </source>
</evidence>
<evidence type="ECO:0000313" key="4">
    <source>
        <dbReference type="EMBL" id="MFC4077196.1"/>
    </source>
</evidence>